<evidence type="ECO:0000256" key="1">
    <source>
        <dbReference type="SAM" id="SignalP"/>
    </source>
</evidence>
<keyword evidence="1" id="KW-0732">Signal</keyword>
<dbReference type="Proteomes" id="UP000637628">
    <property type="component" value="Unassembled WGS sequence"/>
</dbReference>
<feature type="signal peptide" evidence="1">
    <location>
        <begin position="1"/>
        <end position="22"/>
    </location>
</feature>
<evidence type="ECO:0000313" key="3">
    <source>
        <dbReference type="Proteomes" id="UP000637628"/>
    </source>
</evidence>
<keyword evidence="3" id="KW-1185">Reference proteome</keyword>
<organism evidence="2 3">
    <name type="scientific">Paractinoplanes durhamensis</name>
    <dbReference type="NCBI Taxonomy" id="113563"/>
    <lineage>
        <taxon>Bacteria</taxon>
        <taxon>Bacillati</taxon>
        <taxon>Actinomycetota</taxon>
        <taxon>Actinomycetes</taxon>
        <taxon>Micromonosporales</taxon>
        <taxon>Micromonosporaceae</taxon>
        <taxon>Paractinoplanes</taxon>
    </lineage>
</organism>
<reference evidence="2 3" key="1">
    <citation type="submission" date="2021-01" db="EMBL/GenBank/DDBJ databases">
        <title>Whole genome shotgun sequence of Actinoplanes durhamensis NBRC 14914.</title>
        <authorList>
            <person name="Komaki H."/>
            <person name="Tamura T."/>
        </authorList>
    </citation>
    <scope>NUCLEOTIDE SEQUENCE [LARGE SCALE GENOMIC DNA]</scope>
    <source>
        <strain evidence="2 3">NBRC 14914</strain>
    </source>
</reference>
<sequence length="161" mass="17395">MLKKWWTPIATLVMLAAVLVVATTDQTTVTTDDTMVMVGGHGRGDHGAPLHFTLTAKPVHGLYPGKVEQLRVTVNNPTGYRLRLQQLSGRVTWSSRRGCPATSASLQVRQYTGRLPMVITARGRTDLGGSLPVVMPSGTSEKCAGARFTITISGMGYRVDR</sequence>
<dbReference type="RefSeq" id="WP_203724771.1">
    <property type="nucleotide sequence ID" value="NZ_BAAATX010000004.1"/>
</dbReference>
<name>A0ABQ3YP68_9ACTN</name>
<dbReference type="EMBL" id="BOML01000006">
    <property type="protein sequence ID" value="GID99369.1"/>
    <property type="molecule type" value="Genomic_DNA"/>
</dbReference>
<gene>
    <name evidence="2" type="ORF">Adu01nite_07200</name>
</gene>
<evidence type="ECO:0000313" key="2">
    <source>
        <dbReference type="EMBL" id="GID99369.1"/>
    </source>
</evidence>
<proteinExistence type="predicted"/>
<accession>A0ABQ3YP68</accession>
<comment type="caution">
    <text evidence="2">The sequence shown here is derived from an EMBL/GenBank/DDBJ whole genome shotgun (WGS) entry which is preliminary data.</text>
</comment>
<protein>
    <submittedName>
        <fullName evidence="2">Uncharacterized protein</fullName>
    </submittedName>
</protein>
<feature type="chain" id="PRO_5046338325" evidence="1">
    <location>
        <begin position="23"/>
        <end position="161"/>
    </location>
</feature>